<protein>
    <submittedName>
        <fullName evidence="1">Type I-E CRISPR-associated protein Cse1/CasA</fullName>
    </submittedName>
</protein>
<proteinExistence type="predicted"/>
<dbReference type="Pfam" id="PF09481">
    <property type="entry name" value="CRISPR_Cse1"/>
    <property type="match status" value="1"/>
</dbReference>
<dbReference type="RefSeq" id="WP_165009648.1">
    <property type="nucleotide sequence ID" value="NZ_CP064954.1"/>
</dbReference>
<evidence type="ECO:0000313" key="2">
    <source>
        <dbReference type="Proteomes" id="UP000594681"/>
    </source>
</evidence>
<keyword evidence="2" id="KW-1185">Reference proteome</keyword>
<sequence>MNSEEIISFSLIEEPWISCVDSKGNPRCVGLRQIFTGDEPLLAIRGDSPAQDYAVLRVILAVLWRSHHVDGPTARMDFSMPDWFEERMEEVAQGKPDTKVLDYLDRHAGRFDLLHSTAPFMQVADLHTKSGVTAPVSRIVPEAEAEFFTMRAGQPRETLSFAEAARWLVYVQAYDYSGIKSGAVGDPRVKNGKGFPIGVGWSGMTGGTFLVGKNLRETLVLNTTRDCLVSGSEEHQDLPVWERSVDTAAQRNGGVIEIGGPADLATWQSRRVRLHHNGSQVTSVLVSNGDQIPDAGLNVFGDPMTPYRFSPNKSKKGFDAFYPRPFDPQRTVWRSLEPLLAIESDLPYLSGATGSKKGLAPKRPEIFNQLMEYWADEVLERSLLPVQLVSVEYGAQASSVASTTASTVVLPPALLASDNPVARRAVLNAAAATMAAAINLGQFAGNLLVAAGGDYAFQSGSTDSILGQLEGRFNEWLSGWAGQPDPGAYAQSWQREVESAIVAEAEVLMRSAGPKALVGRPDPRSGADAAQIVTAATYFSRLCRSLRASLPLLDDAQARSLSTTLTSKEE</sequence>
<gene>
    <name evidence="1" type="primary">casA</name>
    <name evidence="1" type="ORF">G7Y31_09795</name>
</gene>
<reference evidence="1 2" key="1">
    <citation type="submission" date="2020-11" db="EMBL/GenBank/DDBJ databases">
        <title>Corynebacterium sp. ZJ-599.</title>
        <authorList>
            <person name="Zhou J."/>
        </authorList>
    </citation>
    <scope>NUCLEOTIDE SEQUENCE [LARGE SCALE GENOMIC DNA]</scope>
    <source>
        <strain evidence="1 2">ZJ-599</strain>
    </source>
</reference>
<dbReference type="AlphaFoldDB" id="A0A7T0KDK7"/>
<evidence type="ECO:0000313" key="1">
    <source>
        <dbReference type="EMBL" id="QPK78816.1"/>
    </source>
</evidence>
<dbReference type="EMBL" id="CP064954">
    <property type="protein sequence ID" value="QPK78816.1"/>
    <property type="molecule type" value="Genomic_DNA"/>
</dbReference>
<dbReference type="Proteomes" id="UP000594681">
    <property type="component" value="Chromosome"/>
</dbReference>
<dbReference type="Gene3D" id="1.10.132.100">
    <property type="match status" value="1"/>
</dbReference>
<name>A0A7T0KDK7_9CORY</name>
<dbReference type="KEGG" id="cliz:G7Y31_09795"/>
<accession>A0A7T0KDK7</accession>
<dbReference type="CDD" id="cd09729">
    <property type="entry name" value="Cse1_I-E"/>
    <property type="match status" value="1"/>
</dbReference>
<organism evidence="1 2">
    <name type="scientific">Corynebacterium lizhenjunii</name>
    <dbReference type="NCBI Taxonomy" id="2709394"/>
    <lineage>
        <taxon>Bacteria</taxon>
        <taxon>Bacillati</taxon>
        <taxon>Actinomycetota</taxon>
        <taxon>Actinomycetes</taxon>
        <taxon>Mycobacteriales</taxon>
        <taxon>Corynebacteriaceae</taxon>
        <taxon>Corynebacterium</taxon>
    </lineage>
</organism>
<dbReference type="InterPro" id="IPR013381">
    <property type="entry name" value="CRISPR-assoc_prot_Cse1"/>
</dbReference>
<dbReference type="NCBIfam" id="TIGR02547">
    <property type="entry name" value="casA_cse1"/>
    <property type="match status" value="1"/>
</dbReference>